<dbReference type="InterPro" id="IPR050582">
    <property type="entry name" value="HAD-like_SerB"/>
</dbReference>
<proteinExistence type="predicted"/>
<dbReference type="InterPro" id="IPR036412">
    <property type="entry name" value="HAD-like_sf"/>
</dbReference>
<dbReference type="AlphaFoldDB" id="A0A414Y6Q0"/>
<accession>A0A414Y6Q0</accession>
<dbReference type="PANTHER" id="PTHR43344">
    <property type="entry name" value="PHOSPHOSERINE PHOSPHATASE"/>
    <property type="match status" value="1"/>
</dbReference>
<dbReference type="InterPro" id="IPR023214">
    <property type="entry name" value="HAD_sf"/>
</dbReference>
<dbReference type="Pfam" id="PF12710">
    <property type="entry name" value="HAD"/>
    <property type="match status" value="1"/>
</dbReference>
<dbReference type="Gene3D" id="3.40.50.1000">
    <property type="entry name" value="HAD superfamily/HAD-like"/>
    <property type="match status" value="1"/>
</dbReference>
<keyword evidence="1" id="KW-1133">Transmembrane helix</keyword>
<dbReference type="Gene3D" id="1.20.1440.100">
    <property type="entry name" value="SG protein - dephosphorylation function"/>
    <property type="match status" value="1"/>
</dbReference>
<feature type="transmembrane region" description="Helical" evidence="1">
    <location>
        <begin position="33"/>
        <end position="52"/>
    </location>
</feature>
<reference evidence="2 3" key="1">
    <citation type="submission" date="2018-08" db="EMBL/GenBank/DDBJ databases">
        <title>A genome reference for cultivated species of the human gut microbiota.</title>
        <authorList>
            <person name="Zou Y."/>
            <person name="Xue W."/>
            <person name="Luo G."/>
        </authorList>
    </citation>
    <scope>NUCLEOTIDE SEQUENCE [LARGE SCALE GENOMIC DNA]</scope>
    <source>
        <strain evidence="2 3">AM16-54</strain>
    </source>
</reference>
<sequence length="214" mass="24457">MKKKLYCFDFDGTLTTSDTLLEFIRYAKGTGRFLMVFLMYSPLLVLMKLHLFPNWKAKQLIFAHLFAGMRIEKFDALCRDFAEEYQHLLRPKGVTLVHEALVAGAQVFIVSASIDNWVRPFFKVRGLDGVRVLGTQIEVIDGRLTGKFKSNNCYGEEKVHRICEALTTTTANAYGTPSLSFDRSQYEIEAFGDSRGDKEMLAFADKGHYKPFRI</sequence>
<gene>
    <name evidence="2" type="ORF">DW192_09575</name>
</gene>
<name>A0A414Y6Q0_9BACT</name>
<dbReference type="Proteomes" id="UP000284548">
    <property type="component" value="Unassembled WGS sequence"/>
</dbReference>
<evidence type="ECO:0000313" key="3">
    <source>
        <dbReference type="Proteomes" id="UP000284548"/>
    </source>
</evidence>
<keyword evidence="1" id="KW-0812">Transmembrane</keyword>
<dbReference type="SUPFAM" id="SSF56784">
    <property type="entry name" value="HAD-like"/>
    <property type="match status" value="1"/>
</dbReference>
<dbReference type="EMBL" id="QRKB01000023">
    <property type="protein sequence ID" value="RHH81674.1"/>
    <property type="molecule type" value="Genomic_DNA"/>
</dbReference>
<organism evidence="2 3">
    <name type="scientific">Segatella copri</name>
    <dbReference type="NCBI Taxonomy" id="165179"/>
    <lineage>
        <taxon>Bacteria</taxon>
        <taxon>Pseudomonadati</taxon>
        <taxon>Bacteroidota</taxon>
        <taxon>Bacteroidia</taxon>
        <taxon>Bacteroidales</taxon>
        <taxon>Prevotellaceae</taxon>
        <taxon>Segatella</taxon>
    </lineage>
</organism>
<keyword evidence="2" id="KW-0378">Hydrolase</keyword>
<evidence type="ECO:0000256" key="1">
    <source>
        <dbReference type="SAM" id="Phobius"/>
    </source>
</evidence>
<dbReference type="RefSeq" id="WP_118255029.1">
    <property type="nucleotide sequence ID" value="NZ_QRKB01000023.1"/>
</dbReference>
<dbReference type="GO" id="GO:0016787">
    <property type="term" value="F:hydrolase activity"/>
    <property type="evidence" value="ECO:0007669"/>
    <property type="project" value="UniProtKB-KW"/>
</dbReference>
<protein>
    <submittedName>
        <fullName evidence="2">HAD-IB family hydrolase</fullName>
    </submittedName>
</protein>
<comment type="caution">
    <text evidence="2">The sequence shown here is derived from an EMBL/GenBank/DDBJ whole genome shotgun (WGS) entry which is preliminary data.</text>
</comment>
<keyword evidence="1" id="KW-0472">Membrane</keyword>
<evidence type="ECO:0000313" key="2">
    <source>
        <dbReference type="EMBL" id="RHH81674.1"/>
    </source>
</evidence>